<dbReference type="EMBL" id="DSRD01000786">
    <property type="protein sequence ID" value="HGW95109.1"/>
    <property type="molecule type" value="Genomic_DNA"/>
</dbReference>
<feature type="transmembrane region" description="Helical" evidence="1">
    <location>
        <begin position="106"/>
        <end position="127"/>
    </location>
</feature>
<keyword evidence="1" id="KW-1133">Transmembrane helix</keyword>
<protein>
    <submittedName>
        <fullName evidence="2">DUF4079 domain-containing protein</fullName>
    </submittedName>
</protein>
<dbReference type="AlphaFoldDB" id="A0A832H5R8"/>
<accession>A0A832H5R8</accession>
<dbReference type="Gene3D" id="1.20.120.1770">
    <property type="match status" value="1"/>
</dbReference>
<keyword evidence="1" id="KW-0472">Membrane</keyword>
<dbReference type="Pfam" id="PF13301">
    <property type="entry name" value="DUF4079"/>
    <property type="match status" value="1"/>
</dbReference>
<feature type="transmembrane region" description="Helical" evidence="1">
    <location>
        <begin position="31"/>
        <end position="53"/>
    </location>
</feature>
<evidence type="ECO:0000313" key="2">
    <source>
        <dbReference type="EMBL" id="HGW95109.1"/>
    </source>
</evidence>
<dbReference type="InterPro" id="IPR025067">
    <property type="entry name" value="DUF4079"/>
</dbReference>
<proteinExistence type="predicted"/>
<dbReference type="PANTHER" id="PTHR36738">
    <property type="entry name" value="EXPRESSED PROTEIN"/>
    <property type="match status" value="1"/>
</dbReference>
<name>A0A832H5R8_9CYAN</name>
<gene>
    <name evidence="2" type="ORF">ENR47_12635</name>
</gene>
<organism evidence="2">
    <name type="scientific">Oscillatoriales cyanobacterium SpSt-402</name>
    <dbReference type="NCBI Taxonomy" id="2282168"/>
    <lineage>
        <taxon>Bacteria</taxon>
        <taxon>Bacillati</taxon>
        <taxon>Cyanobacteriota</taxon>
        <taxon>Cyanophyceae</taxon>
        <taxon>Oscillatoriophycideae</taxon>
        <taxon>Oscillatoriales</taxon>
    </lineage>
</organism>
<feature type="transmembrane region" description="Helical" evidence="1">
    <location>
        <begin position="139"/>
        <end position="157"/>
    </location>
</feature>
<evidence type="ECO:0000256" key="1">
    <source>
        <dbReference type="SAM" id="Phobius"/>
    </source>
</evidence>
<feature type="transmembrane region" description="Helical" evidence="1">
    <location>
        <begin position="74"/>
        <end position="94"/>
    </location>
</feature>
<reference evidence="2" key="1">
    <citation type="journal article" date="2020" name="mSystems">
        <title>Genome- and Community-Level Interaction Insights into Carbon Utilization and Element Cycling Functions of Hydrothermarchaeota in Hydrothermal Sediment.</title>
        <authorList>
            <person name="Zhou Z."/>
            <person name="Liu Y."/>
            <person name="Xu W."/>
            <person name="Pan J."/>
            <person name="Luo Z.H."/>
            <person name="Li M."/>
        </authorList>
    </citation>
    <scope>NUCLEOTIDE SEQUENCE [LARGE SCALE GENOMIC DNA]</scope>
    <source>
        <strain evidence="2">SpSt-402</strain>
    </source>
</reference>
<comment type="caution">
    <text evidence="2">The sequence shown here is derived from an EMBL/GenBank/DDBJ whole genome shotgun (WGS) entry which is preliminary data.</text>
</comment>
<keyword evidence="1" id="KW-0812">Transmembrane</keyword>
<sequence>MENLGLQLSQFLEPIAAWFRTLNTPAPIVHWGHPVMMGIVAFVMGSYVAYAGWQGRLSQDKDKQLKSRADHRKLAPLMTLFITLGYTGGVLSLVMQNKPILQSPHFWTGSAVVVLLWTNGLISLSGFGGDKPALRMTHAYLGSLVMLLLLVHAAFGLKLGLSI</sequence>
<dbReference type="GO" id="GO:0016020">
    <property type="term" value="C:membrane"/>
    <property type="evidence" value="ECO:0007669"/>
    <property type="project" value="TreeGrafter"/>
</dbReference>
<dbReference type="PANTHER" id="PTHR36738:SF1">
    <property type="entry name" value="EXPRESSED PROTEIN"/>
    <property type="match status" value="1"/>
</dbReference>